<keyword evidence="2" id="KW-1185">Reference proteome</keyword>
<gene>
    <name evidence="1" type="ORF">DD235_14395</name>
</gene>
<name>A0A2V1JZ58_9BURK</name>
<organism evidence="1 2">
    <name type="scientific">Corticimicrobacter populi</name>
    <dbReference type="NCBI Taxonomy" id="2175229"/>
    <lineage>
        <taxon>Bacteria</taxon>
        <taxon>Pseudomonadati</taxon>
        <taxon>Pseudomonadota</taxon>
        <taxon>Betaproteobacteria</taxon>
        <taxon>Burkholderiales</taxon>
        <taxon>Alcaligenaceae</taxon>
        <taxon>Corticimicrobacter</taxon>
    </lineage>
</organism>
<reference evidence="2" key="1">
    <citation type="submission" date="2018-05" db="EMBL/GenBank/DDBJ databases">
        <authorList>
            <person name="Li Y."/>
        </authorList>
    </citation>
    <scope>NUCLEOTIDE SEQUENCE [LARGE SCALE GENOMIC DNA]</scope>
    <source>
        <strain evidence="2">3d-2-2</strain>
    </source>
</reference>
<comment type="caution">
    <text evidence="1">The sequence shown here is derived from an EMBL/GenBank/DDBJ whole genome shotgun (WGS) entry which is preliminary data.</text>
</comment>
<proteinExistence type="predicted"/>
<dbReference type="AlphaFoldDB" id="A0A2V1JZ58"/>
<sequence length="521" mass="57506">MSRFSKMAGYLGKAWMSVRVFGRDERGGMAPFMVLGIAGVMVAGAYAFDATRMTTGAAQLKRATDAAAMAVAVDGMGDPDMSAPRLNALAEEYVRANLGMDSVVSSQLGDIRVEVGRKEPGRTYKVRAELQPVSVLLGAGSGPVEVHSTAYAENPKTEVAIILPSEGDFSISAAERTALAEIASDFVDDLFGGSSADTRANLRVAVVPHGDGVNVTPQGQNRLSRLRQWVPPNIVSRPVDFLGRTFPWNSSTPRVTTHASPLMPDSRTNRLCLTDRRQTESRYWWRGPAAQAFTVNYRLDQTNEWQYQYRIHVYSNNNSDFFQYIVDDLACPRARFLPLEESRSKIKESIWENAEHPSFNQRYSPGLIWAGRALSPDMRGAAGWGDAVHPLDFETDNSDNRKYIVMFAKLIGDWFLDPYGNSGSGQNTRSAFEGLCREYVDVGIKTYFLGLSTVEPDHHMLSAFGQVVAPGLKICTDGDKRYSYVMGSVFNAGSVRTDFRNRLKAIAEEIQKSSSGVRLIE</sequence>
<protein>
    <submittedName>
        <fullName evidence="1">Uncharacterized protein</fullName>
    </submittedName>
</protein>
<dbReference type="EMBL" id="QETA01000007">
    <property type="protein sequence ID" value="PWF21460.1"/>
    <property type="molecule type" value="Genomic_DNA"/>
</dbReference>
<dbReference type="Proteomes" id="UP000245212">
    <property type="component" value="Unassembled WGS sequence"/>
</dbReference>
<evidence type="ECO:0000313" key="2">
    <source>
        <dbReference type="Proteomes" id="UP000245212"/>
    </source>
</evidence>
<evidence type="ECO:0000313" key="1">
    <source>
        <dbReference type="EMBL" id="PWF21460.1"/>
    </source>
</evidence>
<accession>A0A2V1JZ58</accession>
<dbReference type="RefSeq" id="WP_109062804.1">
    <property type="nucleotide sequence ID" value="NZ_QETA01000007.1"/>
</dbReference>